<proteinExistence type="predicted"/>
<feature type="compositionally biased region" description="Basic and acidic residues" evidence="1">
    <location>
        <begin position="91"/>
        <end position="102"/>
    </location>
</feature>
<feature type="compositionally biased region" description="Low complexity" evidence="1">
    <location>
        <begin position="465"/>
        <end position="475"/>
    </location>
</feature>
<evidence type="ECO:0000313" key="3">
    <source>
        <dbReference type="Proteomes" id="UP000054350"/>
    </source>
</evidence>
<protein>
    <submittedName>
        <fullName evidence="2">Uncharacterized protein</fullName>
    </submittedName>
</protein>
<dbReference type="STRING" id="578462.A0A0L0SDX2"/>
<name>A0A0L0SDX2_ALLM3</name>
<feature type="region of interest" description="Disordered" evidence="1">
    <location>
        <begin position="465"/>
        <end position="486"/>
    </location>
</feature>
<reference evidence="3" key="2">
    <citation type="submission" date="2009-11" db="EMBL/GenBank/DDBJ databases">
        <title>The Genome Sequence of Allomyces macrogynus strain ATCC 38327.</title>
        <authorList>
            <consortium name="The Broad Institute Genome Sequencing Platform"/>
            <person name="Russ C."/>
            <person name="Cuomo C."/>
            <person name="Shea T."/>
            <person name="Young S.K."/>
            <person name="Zeng Q."/>
            <person name="Koehrsen M."/>
            <person name="Haas B."/>
            <person name="Borodovsky M."/>
            <person name="Guigo R."/>
            <person name="Alvarado L."/>
            <person name="Berlin A."/>
            <person name="Borenstein D."/>
            <person name="Chen Z."/>
            <person name="Engels R."/>
            <person name="Freedman E."/>
            <person name="Gellesch M."/>
            <person name="Goldberg J."/>
            <person name="Griggs A."/>
            <person name="Gujja S."/>
            <person name="Heiman D."/>
            <person name="Hepburn T."/>
            <person name="Howarth C."/>
            <person name="Jen D."/>
            <person name="Larson L."/>
            <person name="Lewis B."/>
            <person name="Mehta T."/>
            <person name="Park D."/>
            <person name="Pearson M."/>
            <person name="Roberts A."/>
            <person name="Saif S."/>
            <person name="Shenoy N."/>
            <person name="Sisk P."/>
            <person name="Stolte C."/>
            <person name="Sykes S."/>
            <person name="Walk T."/>
            <person name="White J."/>
            <person name="Yandava C."/>
            <person name="Burger G."/>
            <person name="Gray M.W."/>
            <person name="Holland P.W.H."/>
            <person name="King N."/>
            <person name="Lang F.B.F."/>
            <person name="Roger A.J."/>
            <person name="Ruiz-Trillo I."/>
            <person name="Lander E."/>
            <person name="Nusbaum C."/>
        </authorList>
    </citation>
    <scope>NUCLEOTIDE SEQUENCE [LARGE SCALE GENOMIC DNA]</scope>
    <source>
        <strain evidence="3">ATCC 38327</strain>
    </source>
</reference>
<evidence type="ECO:0000313" key="2">
    <source>
        <dbReference type="EMBL" id="KNE60748.1"/>
    </source>
</evidence>
<dbReference type="OrthoDB" id="10629852at2759"/>
<feature type="region of interest" description="Disordered" evidence="1">
    <location>
        <begin position="1"/>
        <end position="21"/>
    </location>
</feature>
<evidence type="ECO:0000256" key="1">
    <source>
        <dbReference type="SAM" id="MobiDB-lite"/>
    </source>
</evidence>
<dbReference type="AlphaFoldDB" id="A0A0L0SDX2"/>
<gene>
    <name evidence="2" type="ORF">AMAG_18598</name>
</gene>
<feature type="region of interest" description="Disordered" evidence="1">
    <location>
        <begin position="33"/>
        <end position="136"/>
    </location>
</feature>
<dbReference type="Proteomes" id="UP000054350">
    <property type="component" value="Unassembled WGS sequence"/>
</dbReference>
<dbReference type="VEuPathDB" id="FungiDB:AMAG_18598"/>
<keyword evidence="3" id="KW-1185">Reference proteome</keyword>
<accession>A0A0L0SDX2</accession>
<reference evidence="2 3" key="1">
    <citation type="submission" date="2009-11" db="EMBL/GenBank/DDBJ databases">
        <title>Annotation of Allomyces macrogynus ATCC 38327.</title>
        <authorList>
            <consortium name="The Broad Institute Genome Sequencing Platform"/>
            <person name="Russ C."/>
            <person name="Cuomo C."/>
            <person name="Burger G."/>
            <person name="Gray M.W."/>
            <person name="Holland P.W.H."/>
            <person name="King N."/>
            <person name="Lang F.B.F."/>
            <person name="Roger A.J."/>
            <person name="Ruiz-Trillo I."/>
            <person name="Young S.K."/>
            <person name="Zeng Q."/>
            <person name="Gargeya S."/>
            <person name="Fitzgerald M."/>
            <person name="Haas B."/>
            <person name="Abouelleil A."/>
            <person name="Alvarado L."/>
            <person name="Arachchi H.M."/>
            <person name="Berlin A."/>
            <person name="Chapman S.B."/>
            <person name="Gearin G."/>
            <person name="Goldberg J."/>
            <person name="Griggs A."/>
            <person name="Gujja S."/>
            <person name="Hansen M."/>
            <person name="Heiman D."/>
            <person name="Howarth C."/>
            <person name="Larimer J."/>
            <person name="Lui A."/>
            <person name="MacDonald P.J.P."/>
            <person name="McCowen C."/>
            <person name="Montmayeur A."/>
            <person name="Murphy C."/>
            <person name="Neiman D."/>
            <person name="Pearson M."/>
            <person name="Priest M."/>
            <person name="Roberts A."/>
            <person name="Saif S."/>
            <person name="Shea T."/>
            <person name="Sisk P."/>
            <person name="Stolte C."/>
            <person name="Sykes S."/>
            <person name="Wortman J."/>
            <person name="Nusbaum C."/>
            <person name="Birren B."/>
        </authorList>
    </citation>
    <scope>NUCLEOTIDE SEQUENCE [LARGE SCALE GENOMIC DNA]</scope>
    <source>
        <strain evidence="2 3">ATCC 38327</strain>
    </source>
</reference>
<sequence>MMTTDVPAQRPPPPLAALDAPSFTSTSTAAVWLVPPPGSTAVGAPRKKLRPRLRSAPLSGRSRSDDNGDVQFALIAVAADGSGWRRGRRGKGCDGGDSRGRGDFGSGGGGTDTDTDSRPAPTPAKPAAKRKQPPAPYGAFDYARALQACSYPDPPAKQPTGAPAIRVLEQSGIDWAKRAASLPAPAAAASGTRFKKHPAVDLLGSHTFDRLFRYVTRVIAPWLQLAVPLDARCELRIPDDLLGNREVPMDMVLDGEHMSLVRARVLAAVVLREARAHVAKTAMAARAERAERERQVRMDRGLPLLRTRAVTMPARVDLGKVCAWVPNKMDDAVGHDAVEPSATFKFKLVHEIGTMTDGPDAVTEPAAAAETRVIVGKGSAPVIVAKSLVARRVASMHARAAAAARVAATAVKAVWDAVRPAPSLAAITTAVAPAPVSVPVPITPAVAPMPAPAVAKSTVAPTPAPAPVKSAVAAPTPSPAPKPTSALAPAAASAAVRASSPVVDLPPLLSVPYADLLAKLKIEPRKPETLVAVAPAPTAALR</sequence>
<organism evidence="2 3">
    <name type="scientific">Allomyces macrogynus (strain ATCC 38327)</name>
    <name type="common">Allomyces javanicus var. macrogynus</name>
    <dbReference type="NCBI Taxonomy" id="578462"/>
    <lineage>
        <taxon>Eukaryota</taxon>
        <taxon>Fungi</taxon>
        <taxon>Fungi incertae sedis</taxon>
        <taxon>Blastocladiomycota</taxon>
        <taxon>Blastocladiomycetes</taxon>
        <taxon>Blastocladiales</taxon>
        <taxon>Blastocladiaceae</taxon>
        <taxon>Allomyces</taxon>
    </lineage>
</organism>
<dbReference type="EMBL" id="GG745336">
    <property type="protein sequence ID" value="KNE60748.1"/>
    <property type="molecule type" value="Genomic_DNA"/>
</dbReference>